<protein>
    <submittedName>
        <fullName evidence="1">Uncharacterized protein</fullName>
    </submittedName>
</protein>
<accession>A0A9X1Z9F1</accession>
<dbReference type="RefSeq" id="WP_268267307.1">
    <property type="nucleotide sequence ID" value="NZ_JALQCW010000115.1"/>
</dbReference>
<name>A0A9X1Z9F1_9PSED</name>
<gene>
    <name evidence="1" type="ORF">M1B34_32365</name>
</gene>
<evidence type="ECO:0000313" key="2">
    <source>
        <dbReference type="Proteomes" id="UP001155059"/>
    </source>
</evidence>
<sequence length="69" mass="8180">MDEYNYYYDSEAFDNREEDNDGDYYNDGENDVRTCLSCKEFKANKHSHAYVKSGLCWDCYEESGKGFED</sequence>
<reference evidence="1 2" key="1">
    <citation type="journal article" date="2022" name="Int. J. Syst. Evol. Microbiol.">
        <title>Pseudomonas aegrilactucae sp. nov. and Pseudomonas morbosilactucae sp. nov., pathogens causing bacterial rot of lettuce in Japan.</title>
        <authorList>
            <person name="Sawada H."/>
            <person name="Fujikawa T."/>
            <person name="Satou M."/>
        </authorList>
    </citation>
    <scope>NUCLEOTIDE SEQUENCE [LARGE SCALE GENOMIC DNA]</scope>
    <source>
        <strain evidence="1 2">MAFF 302030</strain>
    </source>
</reference>
<proteinExistence type="predicted"/>
<comment type="caution">
    <text evidence="1">The sequence shown here is derived from an EMBL/GenBank/DDBJ whole genome shotgun (WGS) entry which is preliminary data.</text>
</comment>
<dbReference type="EMBL" id="JALQCW010000115">
    <property type="protein sequence ID" value="MCK9802225.1"/>
    <property type="molecule type" value="Genomic_DNA"/>
</dbReference>
<evidence type="ECO:0000313" key="1">
    <source>
        <dbReference type="EMBL" id="MCK9802225.1"/>
    </source>
</evidence>
<dbReference type="AlphaFoldDB" id="A0A9X1Z9F1"/>
<organism evidence="1 2">
    <name type="scientific">Pseudomonas morbosilactucae</name>
    <dbReference type="NCBI Taxonomy" id="2938197"/>
    <lineage>
        <taxon>Bacteria</taxon>
        <taxon>Pseudomonadati</taxon>
        <taxon>Pseudomonadota</taxon>
        <taxon>Gammaproteobacteria</taxon>
        <taxon>Pseudomonadales</taxon>
        <taxon>Pseudomonadaceae</taxon>
        <taxon>Pseudomonas</taxon>
    </lineage>
</organism>
<reference evidence="1 2" key="2">
    <citation type="journal article" date="2023" name="Plant Pathol.">
        <title>Dismantling and reorganizing Pseudomonas marginalis sensu#lato.</title>
        <authorList>
            <person name="Sawada H."/>
            <person name="Fujikawa T."/>
            <person name="Satou M."/>
        </authorList>
    </citation>
    <scope>NUCLEOTIDE SEQUENCE [LARGE SCALE GENOMIC DNA]</scope>
    <source>
        <strain evidence="1 2">MAFF 302030</strain>
    </source>
</reference>
<dbReference type="Proteomes" id="UP001155059">
    <property type="component" value="Unassembled WGS sequence"/>
</dbReference>